<dbReference type="Proteomes" id="UP001201273">
    <property type="component" value="Unassembled WGS sequence"/>
</dbReference>
<comment type="caution">
    <text evidence="2">The sequence shown here is derived from an EMBL/GenBank/DDBJ whole genome shotgun (WGS) entry which is preliminary data.</text>
</comment>
<organism evidence="2 3">
    <name type="scientific">Motilimonas cestriensis</name>
    <dbReference type="NCBI Taxonomy" id="2742685"/>
    <lineage>
        <taxon>Bacteria</taxon>
        <taxon>Pseudomonadati</taxon>
        <taxon>Pseudomonadota</taxon>
        <taxon>Gammaproteobacteria</taxon>
        <taxon>Alteromonadales</taxon>
        <taxon>Alteromonadales genera incertae sedis</taxon>
        <taxon>Motilimonas</taxon>
    </lineage>
</organism>
<evidence type="ECO:0000313" key="3">
    <source>
        <dbReference type="Proteomes" id="UP001201273"/>
    </source>
</evidence>
<accession>A0ABS8WHY9</accession>
<protein>
    <submittedName>
        <fullName evidence="2">Transposase</fullName>
    </submittedName>
</protein>
<evidence type="ECO:0000313" key="2">
    <source>
        <dbReference type="EMBL" id="MCE2597266.1"/>
    </source>
</evidence>
<feature type="domain" description="Transposase zinc-ribbon" evidence="1">
    <location>
        <begin position="22"/>
        <end position="67"/>
    </location>
</feature>
<dbReference type="InterPro" id="IPR024442">
    <property type="entry name" value="Transposase_Zn_ribbon"/>
</dbReference>
<dbReference type="EMBL" id="JAIMJA010000037">
    <property type="protein sequence ID" value="MCE2597266.1"/>
    <property type="molecule type" value="Genomic_DNA"/>
</dbReference>
<name>A0ABS8WHY9_9GAMM</name>
<proteinExistence type="predicted"/>
<reference evidence="2 3" key="1">
    <citation type="journal article" date="2022" name="Environ. Microbiol. Rep.">
        <title>Eco-phylogenetic analyses reveal divergent evolution of vitamin B12 metabolism in the marine bacterial family 'Psychromonadaceae'.</title>
        <authorList>
            <person name="Jin X."/>
            <person name="Yang Y."/>
            <person name="Cao H."/>
            <person name="Gao B."/>
            <person name="Zhao Z."/>
        </authorList>
    </citation>
    <scope>NUCLEOTIDE SEQUENCE [LARGE SCALE GENOMIC DNA]</scope>
    <source>
        <strain evidence="2 3">MKS20</strain>
    </source>
</reference>
<evidence type="ECO:0000259" key="1">
    <source>
        <dbReference type="Pfam" id="PF12760"/>
    </source>
</evidence>
<keyword evidence="3" id="KW-1185">Reference proteome</keyword>
<sequence length="140" mass="16021">MAKNQVQFQRGYSMFEFINDYGSEEKCEHALFQWRFPNGYVCRECGNTTYCKLKSRKILQCNHCRHQHSLISGTLFESTKLPLTKWFLAIHLLTQSKTGISAMALKRELGPTFRSQFRNKMIHTTGQVAAVAVVGNLASL</sequence>
<gene>
    <name evidence="2" type="ORF">K6Y31_21050</name>
</gene>
<dbReference type="Pfam" id="PF12760">
    <property type="entry name" value="Zn_ribbon_IS1595"/>
    <property type="match status" value="1"/>
</dbReference>